<name>A0A814FFG1_9BILA</name>
<sequence length="87" mass="9942">MMAEKGLDYVYSYNPCTPFTETDLCSNVAGCQIFVIYNKFHLKRSGFELLPHPVFWTSLPSRAKDGVQFTFRAMFRTKEATGGYQSV</sequence>
<dbReference type="Proteomes" id="UP000682733">
    <property type="component" value="Unassembled WGS sequence"/>
</dbReference>
<dbReference type="EMBL" id="CAJNOK010003943">
    <property type="protein sequence ID" value="CAF0920523.1"/>
    <property type="molecule type" value="Genomic_DNA"/>
</dbReference>
<dbReference type="Proteomes" id="UP000663829">
    <property type="component" value="Unassembled WGS sequence"/>
</dbReference>
<dbReference type="EMBL" id="CAJOBC010002810">
    <property type="protein sequence ID" value="CAF3752570.1"/>
    <property type="molecule type" value="Genomic_DNA"/>
</dbReference>
<evidence type="ECO:0000313" key="3">
    <source>
        <dbReference type="EMBL" id="CAF3698018.1"/>
    </source>
</evidence>
<dbReference type="EMBL" id="CAJNOQ010002810">
    <property type="protein sequence ID" value="CAF0979963.1"/>
    <property type="molecule type" value="Genomic_DNA"/>
</dbReference>
<proteinExistence type="predicted"/>
<dbReference type="OrthoDB" id="29460at2759"/>
<evidence type="ECO:0000313" key="5">
    <source>
        <dbReference type="Proteomes" id="UP000663829"/>
    </source>
</evidence>
<accession>A0A814FFG1</accession>
<organism evidence="2 5">
    <name type="scientific">Didymodactylos carnosus</name>
    <dbReference type="NCBI Taxonomy" id="1234261"/>
    <lineage>
        <taxon>Eukaryota</taxon>
        <taxon>Metazoa</taxon>
        <taxon>Spiralia</taxon>
        <taxon>Gnathifera</taxon>
        <taxon>Rotifera</taxon>
        <taxon>Eurotatoria</taxon>
        <taxon>Bdelloidea</taxon>
        <taxon>Philodinida</taxon>
        <taxon>Philodinidae</taxon>
        <taxon>Didymodactylos</taxon>
    </lineage>
</organism>
<dbReference type="Proteomes" id="UP000681722">
    <property type="component" value="Unassembled WGS sequence"/>
</dbReference>
<evidence type="ECO:0000313" key="1">
    <source>
        <dbReference type="EMBL" id="CAF0920523.1"/>
    </source>
</evidence>
<dbReference type="AlphaFoldDB" id="A0A814FFG1"/>
<dbReference type="EMBL" id="CAJOBA010003944">
    <property type="protein sequence ID" value="CAF3698018.1"/>
    <property type="molecule type" value="Genomic_DNA"/>
</dbReference>
<reference evidence="2" key="1">
    <citation type="submission" date="2021-02" db="EMBL/GenBank/DDBJ databases">
        <authorList>
            <person name="Nowell W R."/>
        </authorList>
    </citation>
    <scope>NUCLEOTIDE SEQUENCE</scope>
</reference>
<evidence type="ECO:0000313" key="2">
    <source>
        <dbReference type="EMBL" id="CAF0979963.1"/>
    </source>
</evidence>
<keyword evidence="5" id="KW-1185">Reference proteome</keyword>
<dbReference type="Proteomes" id="UP000677228">
    <property type="component" value="Unassembled WGS sequence"/>
</dbReference>
<protein>
    <submittedName>
        <fullName evidence="2">Uncharacterized protein</fullName>
    </submittedName>
</protein>
<evidence type="ECO:0000313" key="4">
    <source>
        <dbReference type="EMBL" id="CAF3752570.1"/>
    </source>
</evidence>
<comment type="caution">
    <text evidence="2">The sequence shown here is derived from an EMBL/GenBank/DDBJ whole genome shotgun (WGS) entry which is preliminary data.</text>
</comment>
<gene>
    <name evidence="2" type="ORF">GPM918_LOCUS12694</name>
    <name evidence="1" type="ORF">OVA965_LOCUS10595</name>
    <name evidence="4" type="ORF">SRO942_LOCUS12694</name>
    <name evidence="3" type="ORF">TMI583_LOCUS10592</name>
</gene>